<gene>
    <name evidence="1" type="ORF">BDY19DRAFT_855238</name>
</gene>
<accession>A0ACB8TTU1</accession>
<dbReference type="Proteomes" id="UP001055072">
    <property type="component" value="Unassembled WGS sequence"/>
</dbReference>
<reference evidence="1" key="1">
    <citation type="journal article" date="2021" name="Environ. Microbiol.">
        <title>Gene family expansions and transcriptome signatures uncover fungal adaptations to wood decay.</title>
        <authorList>
            <person name="Hage H."/>
            <person name="Miyauchi S."/>
            <person name="Viragh M."/>
            <person name="Drula E."/>
            <person name="Min B."/>
            <person name="Chaduli D."/>
            <person name="Navarro D."/>
            <person name="Favel A."/>
            <person name="Norest M."/>
            <person name="Lesage-Meessen L."/>
            <person name="Balint B."/>
            <person name="Merenyi Z."/>
            <person name="de Eugenio L."/>
            <person name="Morin E."/>
            <person name="Martinez A.T."/>
            <person name="Baldrian P."/>
            <person name="Stursova M."/>
            <person name="Martinez M.J."/>
            <person name="Novotny C."/>
            <person name="Magnuson J.K."/>
            <person name="Spatafora J.W."/>
            <person name="Maurice S."/>
            <person name="Pangilinan J."/>
            <person name="Andreopoulos W."/>
            <person name="LaButti K."/>
            <person name="Hundley H."/>
            <person name="Na H."/>
            <person name="Kuo A."/>
            <person name="Barry K."/>
            <person name="Lipzen A."/>
            <person name="Henrissat B."/>
            <person name="Riley R."/>
            <person name="Ahrendt S."/>
            <person name="Nagy L.G."/>
            <person name="Grigoriev I.V."/>
            <person name="Martin F."/>
            <person name="Rosso M.N."/>
        </authorList>
    </citation>
    <scope>NUCLEOTIDE SEQUENCE</scope>
    <source>
        <strain evidence="1">CBS 384.51</strain>
    </source>
</reference>
<evidence type="ECO:0000313" key="1">
    <source>
        <dbReference type="EMBL" id="KAI0085361.1"/>
    </source>
</evidence>
<keyword evidence="2" id="KW-1185">Reference proteome</keyword>
<organism evidence="1 2">
    <name type="scientific">Irpex rosettiformis</name>
    <dbReference type="NCBI Taxonomy" id="378272"/>
    <lineage>
        <taxon>Eukaryota</taxon>
        <taxon>Fungi</taxon>
        <taxon>Dikarya</taxon>
        <taxon>Basidiomycota</taxon>
        <taxon>Agaricomycotina</taxon>
        <taxon>Agaricomycetes</taxon>
        <taxon>Polyporales</taxon>
        <taxon>Irpicaceae</taxon>
        <taxon>Irpex</taxon>
    </lineage>
</organism>
<feature type="non-terminal residue" evidence="1">
    <location>
        <position position="1"/>
    </location>
</feature>
<evidence type="ECO:0000313" key="2">
    <source>
        <dbReference type="Proteomes" id="UP001055072"/>
    </source>
</evidence>
<proteinExistence type="predicted"/>
<protein>
    <submittedName>
        <fullName evidence="1">Uncharacterized protein</fullName>
    </submittedName>
</protein>
<sequence>SPSTLRPPCPAPQRLFLWRGINTPPASTLSHPVLTHLDHLASQASLSDAASYGAGLRKFHLFCDIFSVPESDRLPASLPVLKSFAFVPFEPISIVAVRKYLAAVRAWHLAQGWPPPLNEDELTQLNWSLRGLDRLQAAHRHRPPRPPVSLHMLSTLRSALHLQEPFDAAVWAAATCSFWGMMHFGEVSVPSRNAFQAGRHISRGDCIMSHDLDNRPYARLRLPSAKTARPGETQDVFVTQQGELCAIWALINLSMVVPAAPSDHLFSWKDAAGSIHPLTRQAALNRINNIFQAHGWGTAFGHSFRIGGASFYLAQKVSPEIVRIAGRWKSLAYETYIRTFENVASRHM</sequence>
<comment type="caution">
    <text evidence="1">The sequence shown here is derived from an EMBL/GenBank/DDBJ whole genome shotgun (WGS) entry which is preliminary data.</text>
</comment>
<name>A0ACB8TTU1_9APHY</name>
<feature type="non-terminal residue" evidence="1">
    <location>
        <position position="348"/>
    </location>
</feature>
<dbReference type="EMBL" id="MU274932">
    <property type="protein sequence ID" value="KAI0085361.1"/>
    <property type="molecule type" value="Genomic_DNA"/>
</dbReference>